<dbReference type="InterPro" id="IPR036291">
    <property type="entry name" value="NAD(P)-bd_dom_sf"/>
</dbReference>
<dbReference type="GO" id="GO:0004029">
    <property type="term" value="F:aldehyde dehydrogenase (NAD+) activity"/>
    <property type="evidence" value="ECO:0007669"/>
    <property type="project" value="TreeGrafter"/>
</dbReference>
<dbReference type="Pfam" id="PF01370">
    <property type="entry name" value="Epimerase"/>
    <property type="match status" value="1"/>
</dbReference>
<reference evidence="2 3" key="1">
    <citation type="submission" date="2015-09" db="EMBL/GenBank/DDBJ databases">
        <authorList>
            <consortium name="Swine Surveillance"/>
        </authorList>
    </citation>
    <scope>NUCLEOTIDE SEQUENCE [LARGE SCALE GENOMIC DNA]</scope>
    <source>
        <strain evidence="2 3">CECT 8383</strain>
    </source>
</reference>
<dbReference type="InterPro" id="IPR051783">
    <property type="entry name" value="NAD(P)-dependent_oxidoreduct"/>
</dbReference>
<keyword evidence="3" id="KW-1185">Reference proteome</keyword>
<dbReference type="SUPFAM" id="SSF51735">
    <property type="entry name" value="NAD(P)-binding Rossmann-fold domains"/>
    <property type="match status" value="1"/>
</dbReference>
<feature type="domain" description="NAD-dependent epimerase/dehydratase" evidence="1">
    <location>
        <begin position="13"/>
        <end position="184"/>
    </location>
</feature>
<dbReference type="InterPro" id="IPR001509">
    <property type="entry name" value="Epimerase_deHydtase"/>
</dbReference>
<evidence type="ECO:0000313" key="2">
    <source>
        <dbReference type="EMBL" id="CUH84366.1"/>
    </source>
</evidence>
<organism evidence="2 3">
    <name type="scientific">Thalassovita mediterranea</name>
    <dbReference type="NCBI Taxonomy" id="340021"/>
    <lineage>
        <taxon>Bacteria</taxon>
        <taxon>Pseudomonadati</taxon>
        <taxon>Pseudomonadota</taxon>
        <taxon>Alphaproteobacteria</taxon>
        <taxon>Rhodobacterales</taxon>
        <taxon>Roseobacteraceae</taxon>
        <taxon>Thalassovita</taxon>
    </lineage>
</organism>
<protein>
    <submittedName>
        <fullName evidence="2">Thioester reductase domain protein</fullName>
    </submittedName>
</protein>
<dbReference type="GO" id="GO:0005737">
    <property type="term" value="C:cytoplasm"/>
    <property type="evidence" value="ECO:0007669"/>
    <property type="project" value="TreeGrafter"/>
</dbReference>
<evidence type="ECO:0000259" key="1">
    <source>
        <dbReference type="Pfam" id="PF01370"/>
    </source>
</evidence>
<accession>A0A0P1H258</accession>
<dbReference type="EMBL" id="CYSF01000007">
    <property type="protein sequence ID" value="CUH84366.1"/>
    <property type="molecule type" value="Genomic_DNA"/>
</dbReference>
<dbReference type="PANTHER" id="PTHR48079:SF6">
    <property type="entry name" value="NAD(P)-BINDING DOMAIN-CONTAINING PROTEIN-RELATED"/>
    <property type="match status" value="1"/>
</dbReference>
<dbReference type="AlphaFoldDB" id="A0A0P1H258"/>
<gene>
    <name evidence="2" type="ORF">TM5383_01575</name>
</gene>
<dbReference type="Gene3D" id="3.40.50.720">
    <property type="entry name" value="NAD(P)-binding Rossmann-like Domain"/>
    <property type="match status" value="1"/>
</dbReference>
<sequence length="329" mass="35941">MNAGEAGTKLHLLITGATGGLGREVVRQCLLAGHQLSVILRDPALCPMEWQIDQRITVIKSDLNKVTTLPQVDVLLHLAASMSGCAAVQQKDTVEATQTLMQAVMRSDAPPAIVLAGSMSVYSAMQLSAGDVVDESRALEDQPQLRDAYCQAKLAQEQICRDAAAAMNVPLQILRIGAIWGAGRLWNAHLGVSLGPIFLRLENKGEVPLSHIRHAAQALRLAAEAAARGRSDVINVVDSDLPDRATYLAQHRRTGWPRLVLPFPWQVLAFLARLTGSRLPFGLLKLPTIRYRMLPLRYANTLLTERLEWLPEAGFQALMDEALQEAGDD</sequence>
<evidence type="ECO:0000313" key="3">
    <source>
        <dbReference type="Proteomes" id="UP000051681"/>
    </source>
</evidence>
<name>A0A0P1H258_9RHOB</name>
<dbReference type="OrthoDB" id="7836994at2"/>
<dbReference type="RefSeq" id="WP_058318489.1">
    <property type="nucleotide sequence ID" value="NZ_CYSF01000007.1"/>
</dbReference>
<dbReference type="STRING" id="340021.TM5383_01575"/>
<proteinExistence type="predicted"/>
<dbReference type="Proteomes" id="UP000051681">
    <property type="component" value="Unassembled WGS sequence"/>
</dbReference>
<dbReference type="PANTHER" id="PTHR48079">
    <property type="entry name" value="PROTEIN YEEZ"/>
    <property type="match status" value="1"/>
</dbReference>